<evidence type="ECO:0000256" key="5">
    <source>
        <dbReference type="ARBA" id="ARBA00022755"/>
    </source>
</evidence>
<dbReference type="Pfam" id="PF02142">
    <property type="entry name" value="MGS"/>
    <property type="match status" value="1"/>
</dbReference>
<comment type="pathway">
    <text evidence="2 10">Purine metabolism; IMP biosynthesis via de novo pathway; 5-formamido-1-(5-phospho-D-ribosyl)imidazole-4-carboxamide from 5-amino-1-(5-phospho-D-ribosyl)imidazole-4-carboxamide (10-formyl THF route): step 1/1.</text>
</comment>
<evidence type="ECO:0000256" key="2">
    <source>
        <dbReference type="ARBA" id="ARBA00004954"/>
    </source>
</evidence>
<dbReference type="Gene3D" id="3.40.140.20">
    <property type="match status" value="2"/>
</dbReference>
<dbReference type="SUPFAM" id="SSF53927">
    <property type="entry name" value="Cytidine deaminase-like"/>
    <property type="match status" value="1"/>
</dbReference>
<dbReference type="Proteomes" id="UP000564385">
    <property type="component" value="Unassembled WGS sequence"/>
</dbReference>
<evidence type="ECO:0000259" key="11">
    <source>
        <dbReference type="PROSITE" id="PS51855"/>
    </source>
</evidence>
<protein>
    <recommendedName>
        <fullName evidence="10">Bifunctional purine biosynthesis protein PurH</fullName>
    </recommendedName>
    <domain>
        <recommendedName>
            <fullName evidence="10">Phosphoribosylaminoimidazolecarboxamide formyltransferase</fullName>
            <ecNumber evidence="10">2.1.2.3</ecNumber>
        </recommendedName>
        <alternativeName>
            <fullName evidence="10">AICAR transformylase</fullName>
        </alternativeName>
    </domain>
    <domain>
        <recommendedName>
            <fullName evidence="10">IMP cyclohydrolase</fullName>
            <ecNumber evidence="10">3.5.4.10</ecNumber>
        </recommendedName>
        <alternativeName>
            <fullName evidence="10">ATIC</fullName>
        </alternativeName>
        <alternativeName>
            <fullName evidence="10">IMP synthase</fullName>
        </alternativeName>
        <alternativeName>
            <fullName evidence="10">Inosinicase</fullName>
        </alternativeName>
    </domain>
</protein>
<keyword evidence="4 10" id="KW-0808">Transferase</keyword>
<evidence type="ECO:0000256" key="7">
    <source>
        <dbReference type="ARBA" id="ARBA00023268"/>
    </source>
</evidence>
<organism evidence="12 13">
    <name type="scientific">Tunturiibacter lichenicola</name>
    <dbReference type="NCBI Taxonomy" id="2051959"/>
    <lineage>
        <taxon>Bacteria</taxon>
        <taxon>Pseudomonadati</taxon>
        <taxon>Acidobacteriota</taxon>
        <taxon>Terriglobia</taxon>
        <taxon>Terriglobales</taxon>
        <taxon>Acidobacteriaceae</taxon>
        <taxon>Tunturiibacter</taxon>
    </lineage>
</organism>
<dbReference type="PANTHER" id="PTHR11692">
    <property type="entry name" value="BIFUNCTIONAL PURINE BIOSYNTHESIS PROTEIN PURH"/>
    <property type="match status" value="1"/>
</dbReference>
<dbReference type="Gene3D" id="3.40.50.1380">
    <property type="entry name" value="Methylglyoxal synthase-like domain"/>
    <property type="match status" value="1"/>
</dbReference>
<evidence type="ECO:0000256" key="6">
    <source>
        <dbReference type="ARBA" id="ARBA00022801"/>
    </source>
</evidence>
<dbReference type="AlphaFoldDB" id="A0A852VFS2"/>
<dbReference type="FunFam" id="3.40.140.20:FF:000001">
    <property type="entry name" value="Bifunctional purine biosynthesis protein PurH"/>
    <property type="match status" value="1"/>
</dbReference>
<dbReference type="GO" id="GO:0005829">
    <property type="term" value="C:cytosol"/>
    <property type="evidence" value="ECO:0007669"/>
    <property type="project" value="TreeGrafter"/>
</dbReference>
<dbReference type="PROSITE" id="PS51855">
    <property type="entry name" value="MGS"/>
    <property type="match status" value="1"/>
</dbReference>
<dbReference type="UniPathway" id="UPA00074">
    <property type="reaction ID" value="UER00133"/>
</dbReference>
<dbReference type="SMART" id="SM00851">
    <property type="entry name" value="MGS"/>
    <property type="match status" value="1"/>
</dbReference>
<dbReference type="InterPro" id="IPR002695">
    <property type="entry name" value="PurH-like"/>
</dbReference>
<dbReference type="CDD" id="cd01421">
    <property type="entry name" value="IMPCH"/>
    <property type="match status" value="1"/>
</dbReference>
<comment type="similarity">
    <text evidence="3 10">Belongs to the PurH family.</text>
</comment>
<keyword evidence="7 10" id="KW-0511">Multifunctional enzyme</keyword>
<dbReference type="InterPro" id="IPR036914">
    <property type="entry name" value="MGS-like_dom_sf"/>
</dbReference>
<dbReference type="HAMAP" id="MF_00139">
    <property type="entry name" value="PurH"/>
    <property type="match status" value="1"/>
</dbReference>
<accession>A0A852VFS2</accession>
<evidence type="ECO:0000256" key="3">
    <source>
        <dbReference type="ARBA" id="ARBA00007667"/>
    </source>
</evidence>
<feature type="domain" description="MGS-like" evidence="11">
    <location>
        <begin position="13"/>
        <end position="161"/>
    </location>
</feature>
<dbReference type="SMART" id="SM00798">
    <property type="entry name" value="AICARFT_IMPCHas"/>
    <property type="match status" value="1"/>
</dbReference>
<comment type="caution">
    <text evidence="12">The sequence shown here is derived from an EMBL/GenBank/DDBJ whole genome shotgun (WGS) entry which is preliminary data.</text>
</comment>
<evidence type="ECO:0000256" key="8">
    <source>
        <dbReference type="ARBA" id="ARBA00050488"/>
    </source>
</evidence>
<dbReference type="FunFam" id="3.40.140.20:FF:000002">
    <property type="entry name" value="Bifunctional purine biosynthesis protein PurH"/>
    <property type="match status" value="1"/>
</dbReference>
<reference evidence="12 13" key="1">
    <citation type="submission" date="2020-07" db="EMBL/GenBank/DDBJ databases">
        <title>Genomic Encyclopedia of Type Strains, Phase IV (KMG-V): Genome sequencing to study the core and pangenomes of soil and plant-associated prokaryotes.</title>
        <authorList>
            <person name="Whitman W."/>
        </authorList>
    </citation>
    <scope>NUCLEOTIDE SEQUENCE [LARGE SCALE GENOMIC DNA]</scope>
    <source>
        <strain evidence="12 13">M8UP22</strain>
    </source>
</reference>
<sequence length="537" mass="57066">MIEHDVASSTAPTDLRQIRRALLSVTDKTGLVDFARVLASFGVDLVSTGGTARALREAGLPVRDISDLTGFPEMLDGRVKTLHPKVHGGILHIRDNAEHMASVAEHQIEPIDMVVVNLYAFGNTANRPGVAFADVIENIDIGGPSMVRSAAKNFADVAIVTSVADYSRLADEMAANSGGLSHATRWRLAKTAFAVTAAYDAGIATALENIETPSGKAIFLQEQLPSTVRVNDPLLKSLRYGENPHQKAALYTDGSEKGVANARQLQGKELSYNNIVDLDACWELVSEFDEPAVVIIKHTNPCGASTGATVAEAYRRALEADPVSAFGGVIGINREVDAAAAEEIAKLFVEAIVAPSFTSEALERFGTKKNLRLLEISPVDIPRVLKQVSGGMLVQDADRLRISEGELQIVSKRTPTAEELRALLFAWGVCKHVKSNAIVYARFSGGHGQTVGIGAGQMSRVDAARFGAMKAVLPLKGIVAASDAFFPFADGLEVVAQAGATAVIQPGGSVRDAEVIEAADRLGVAMAFTGVRHFRHG</sequence>
<comment type="catalytic activity">
    <reaction evidence="9 10">
        <text>IMP + H2O = 5-formamido-1-(5-phospho-D-ribosyl)imidazole-4-carboxamide</text>
        <dbReference type="Rhea" id="RHEA:18445"/>
        <dbReference type="ChEBI" id="CHEBI:15377"/>
        <dbReference type="ChEBI" id="CHEBI:58053"/>
        <dbReference type="ChEBI" id="CHEBI:58467"/>
        <dbReference type="EC" id="3.5.4.10"/>
    </reaction>
</comment>
<evidence type="ECO:0000256" key="9">
    <source>
        <dbReference type="ARBA" id="ARBA00050687"/>
    </source>
</evidence>
<evidence type="ECO:0000313" key="13">
    <source>
        <dbReference type="Proteomes" id="UP000564385"/>
    </source>
</evidence>
<comment type="catalytic activity">
    <reaction evidence="8 10">
        <text>(6R)-10-formyltetrahydrofolate + 5-amino-1-(5-phospho-beta-D-ribosyl)imidazole-4-carboxamide = 5-formamido-1-(5-phospho-D-ribosyl)imidazole-4-carboxamide + (6S)-5,6,7,8-tetrahydrofolate</text>
        <dbReference type="Rhea" id="RHEA:22192"/>
        <dbReference type="ChEBI" id="CHEBI:57453"/>
        <dbReference type="ChEBI" id="CHEBI:58467"/>
        <dbReference type="ChEBI" id="CHEBI:58475"/>
        <dbReference type="ChEBI" id="CHEBI:195366"/>
        <dbReference type="EC" id="2.1.2.3"/>
    </reaction>
</comment>
<evidence type="ECO:0000256" key="1">
    <source>
        <dbReference type="ARBA" id="ARBA00004844"/>
    </source>
</evidence>
<dbReference type="InterPro" id="IPR016193">
    <property type="entry name" value="Cytidine_deaminase-like"/>
</dbReference>
<dbReference type="EMBL" id="JACCCU010000001">
    <property type="protein sequence ID" value="NYF89294.1"/>
    <property type="molecule type" value="Genomic_DNA"/>
</dbReference>
<dbReference type="PIRSF" id="PIRSF000414">
    <property type="entry name" value="AICARFT_IMPCHas"/>
    <property type="match status" value="1"/>
</dbReference>
<name>A0A852VFS2_9BACT</name>
<gene>
    <name evidence="10" type="primary">purH</name>
    <name evidence="12" type="ORF">HDF08_001361</name>
</gene>
<proteinExistence type="inferred from homology"/>
<dbReference type="FunFam" id="3.40.50.1380:FF:000001">
    <property type="entry name" value="Bifunctional purine biosynthesis protein PurH"/>
    <property type="match status" value="1"/>
</dbReference>
<comment type="domain">
    <text evidence="10">The IMP cyclohydrolase activity resides in the N-terminal region.</text>
</comment>
<dbReference type="GO" id="GO:0004643">
    <property type="term" value="F:phosphoribosylaminoimidazolecarboxamide formyltransferase activity"/>
    <property type="evidence" value="ECO:0007669"/>
    <property type="project" value="UniProtKB-UniRule"/>
</dbReference>
<comment type="pathway">
    <text evidence="1 10">Purine metabolism; IMP biosynthesis via de novo pathway; IMP from 5-formamido-1-(5-phospho-D-ribosyl)imidazole-4-carboxamide: step 1/1.</text>
</comment>
<dbReference type="InterPro" id="IPR011607">
    <property type="entry name" value="MGS-like_dom"/>
</dbReference>
<dbReference type="Pfam" id="PF01808">
    <property type="entry name" value="AICARFT_IMPCHas"/>
    <property type="match status" value="1"/>
</dbReference>
<dbReference type="EC" id="2.1.2.3" evidence="10"/>
<dbReference type="GO" id="GO:0003937">
    <property type="term" value="F:IMP cyclohydrolase activity"/>
    <property type="evidence" value="ECO:0007669"/>
    <property type="project" value="UniProtKB-UniRule"/>
</dbReference>
<evidence type="ECO:0000313" key="12">
    <source>
        <dbReference type="EMBL" id="NYF89294.1"/>
    </source>
</evidence>
<dbReference type="GO" id="GO:0006189">
    <property type="term" value="P:'de novo' IMP biosynthetic process"/>
    <property type="evidence" value="ECO:0007669"/>
    <property type="project" value="UniProtKB-UniRule"/>
</dbReference>
<keyword evidence="5 10" id="KW-0658">Purine biosynthesis</keyword>
<evidence type="ECO:0000256" key="10">
    <source>
        <dbReference type="HAMAP-Rule" id="MF_00139"/>
    </source>
</evidence>
<evidence type="ECO:0000256" key="4">
    <source>
        <dbReference type="ARBA" id="ARBA00022679"/>
    </source>
</evidence>
<dbReference type="NCBIfam" id="TIGR00355">
    <property type="entry name" value="purH"/>
    <property type="match status" value="1"/>
</dbReference>
<dbReference type="SUPFAM" id="SSF52335">
    <property type="entry name" value="Methylglyoxal synthase-like"/>
    <property type="match status" value="1"/>
</dbReference>
<keyword evidence="6 10" id="KW-0378">Hydrolase</keyword>
<dbReference type="PANTHER" id="PTHR11692:SF0">
    <property type="entry name" value="BIFUNCTIONAL PURINE BIOSYNTHESIS PROTEIN ATIC"/>
    <property type="match status" value="1"/>
</dbReference>
<dbReference type="NCBIfam" id="NF002049">
    <property type="entry name" value="PRK00881.1"/>
    <property type="match status" value="1"/>
</dbReference>
<dbReference type="InterPro" id="IPR024051">
    <property type="entry name" value="AICAR_Tfase_dup_dom_sf"/>
</dbReference>
<dbReference type="EC" id="3.5.4.10" evidence="10"/>